<evidence type="ECO:0000313" key="3">
    <source>
        <dbReference type="EMBL" id="SMP16508.1"/>
    </source>
</evidence>
<gene>
    <name evidence="3" type="ORF">SAMN06265374_1707</name>
</gene>
<feature type="transmembrane region" description="Helical" evidence="1">
    <location>
        <begin position="281"/>
        <end position="300"/>
    </location>
</feature>
<feature type="transmembrane region" description="Helical" evidence="1">
    <location>
        <begin position="116"/>
        <end position="133"/>
    </location>
</feature>
<feature type="transmembrane region" description="Helical" evidence="1">
    <location>
        <begin position="169"/>
        <end position="187"/>
    </location>
</feature>
<dbReference type="PANTHER" id="PTHR22911:SF79">
    <property type="entry name" value="MOBA-LIKE NTP TRANSFERASE DOMAIN-CONTAINING PROTEIN"/>
    <property type="match status" value="1"/>
</dbReference>
<organism evidence="3 4">
    <name type="scientific">Roseibium denhamense</name>
    <dbReference type="NCBI Taxonomy" id="76305"/>
    <lineage>
        <taxon>Bacteria</taxon>
        <taxon>Pseudomonadati</taxon>
        <taxon>Pseudomonadota</taxon>
        <taxon>Alphaproteobacteria</taxon>
        <taxon>Hyphomicrobiales</taxon>
        <taxon>Stappiaceae</taxon>
        <taxon>Roseibium</taxon>
    </lineage>
</organism>
<reference evidence="3 4" key="1">
    <citation type="submission" date="2017-05" db="EMBL/GenBank/DDBJ databases">
        <authorList>
            <person name="Varghese N."/>
            <person name="Submissions S."/>
        </authorList>
    </citation>
    <scope>NUCLEOTIDE SEQUENCE [LARGE SCALE GENOMIC DNA]</scope>
    <source>
        <strain evidence="3 4">DSM 15949</strain>
    </source>
</reference>
<feature type="transmembrane region" description="Helical" evidence="1">
    <location>
        <begin position="83"/>
        <end position="104"/>
    </location>
</feature>
<dbReference type="RefSeq" id="WP_244314136.1">
    <property type="nucleotide sequence ID" value="NZ_BAAAEA010000003.1"/>
</dbReference>
<dbReference type="Proteomes" id="UP001157914">
    <property type="component" value="Unassembled WGS sequence"/>
</dbReference>
<comment type="caution">
    <text evidence="3">The sequence shown here is derived from an EMBL/GenBank/DDBJ whole genome shotgun (WGS) entry which is preliminary data.</text>
</comment>
<dbReference type="SUPFAM" id="SSF103481">
    <property type="entry name" value="Multidrug resistance efflux transporter EmrE"/>
    <property type="match status" value="2"/>
</dbReference>
<sequence>MEDQQDWVLISSGCPGLPINLEKQRSELSRPKLGFTPSFALCSFFRMGDHLKGLLITTLGVLCVVPDSLFVRLIGEEPMVTTFWRSLISGSVVLAAVLMFPGLGSFRTLFRTGWPGFWYTVLIASTAPAFVLAVSNTSVANVVFIFASMPVFASVYSRIFLGEPISRRMILTMAAVFCGLAVLAYGSHTNEVASWKGDVWALYISASYAAALTLVRKLKETPMIPAIPIAFIGTAVLIGLFQAPLPAFVEKWPLFLGHGLFIGLATCLLTIGPRYISSAEVALLILLESVLAPLLVWALVGEDPGSYALAGGILVIGALLVSNLAALRARKPRT</sequence>
<feature type="transmembrane region" description="Helical" evidence="1">
    <location>
        <begin position="53"/>
        <end position="71"/>
    </location>
</feature>
<feature type="transmembrane region" description="Helical" evidence="1">
    <location>
        <begin position="227"/>
        <end position="249"/>
    </location>
</feature>
<feature type="domain" description="EamA" evidence="2">
    <location>
        <begin position="53"/>
        <end position="183"/>
    </location>
</feature>
<feature type="transmembrane region" description="Helical" evidence="1">
    <location>
        <begin position="139"/>
        <end position="157"/>
    </location>
</feature>
<name>A0ABY1NT01_9HYPH</name>
<keyword evidence="1" id="KW-1133">Transmembrane helix</keyword>
<accession>A0ABY1NT01</accession>
<protein>
    <submittedName>
        <fullName evidence="3">Permease of the drug/metabolite transporter (DMT) superfamily</fullName>
    </submittedName>
</protein>
<keyword evidence="4" id="KW-1185">Reference proteome</keyword>
<evidence type="ECO:0000259" key="2">
    <source>
        <dbReference type="Pfam" id="PF00892"/>
    </source>
</evidence>
<dbReference type="InterPro" id="IPR037185">
    <property type="entry name" value="EmrE-like"/>
</dbReference>
<dbReference type="EMBL" id="FXTT01000002">
    <property type="protein sequence ID" value="SMP16508.1"/>
    <property type="molecule type" value="Genomic_DNA"/>
</dbReference>
<keyword evidence="1" id="KW-0472">Membrane</keyword>
<dbReference type="Pfam" id="PF00892">
    <property type="entry name" value="EamA"/>
    <property type="match status" value="2"/>
</dbReference>
<feature type="transmembrane region" description="Helical" evidence="1">
    <location>
        <begin position="199"/>
        <end position="215"/>
    </location>
</feature>
<evidence type="ECO:0000256" key="1">
    <source>
        <dbReference type="SAM" id="Phobius"/>
    </source>
</evidence>
<dbReference type="PANTHER" id="PTHR22911">
    <property type="entry name" value="ACYL-MALONYL CONDENSING ENZYME-RELATED"/>
    <property type="match status" value="1"/>
</dbReference>
<feature type="transmembrane region" description="Helical" evidence="1">
    <location>
        <begin position="255"/>
        <end position="272"/>
    </location>
</feature>
<feature type="transmembrane region" description="Helical" evidence="1">
    <location>
        <begin position="306"/>
        <end position="327"/>
    </location>
</feature>
<feature type="domain" description="EamA" evidence="2">
    <location>
        <begin position="196"/>
        <end position="323"/>
    </location>
</feature>
<dbReference type="InterPro" id="IPR000620">
    <property type="entry name" value="EamA_dom"/>
</dbReference>
<evidence type="ECO:0000313" key="4">
    <source>
        <dbReference type="Proteomes" id="UP001157914"/>
    </source>
</evidence>
<proteinExistence type="predicted"/>
<keyword evidence="1" id="KW-0812">Transmembrane</keyword>